<dbReference type="InterPro" id="IPR058250">
    <property type="entry name" value="CCC"/>
</dbReference>
<evidence type="ECO:0000259" key="2">
    <source>
        <dbReference type="Pfam" id="PF26644"/>
    </source>
</evidence>
<evidence type="ECO:0000313" key="3">
    <source>
        <dbReference type="EMBL" id="CAD7085220.1"/>
    </source>
</evidence>
<feature type="domain" description="CCC" evidence="2">
    <location>
        <begin position="37"/>
        <end position="102"/>
    </location>
</feature>
<dbReference type="AlphaFoldDB" id="A0A7R8UR53"/>
<dbReference type="Pfam" id="PF26644">
    <property type="entry name" value="CCC"/>
    <property type="match status" value="1"/>
</dbReference>
<dbReference type="OrthoDB" id="8112830at2759"/>
<dbReference type="EMBL" id="LR899011">
    <property type="protein sequence ID" value="CAD7085220.1"/>
    <property type="molecule type" value="Genomic_DNA"/>
</dbReference>
<feature type="signal peptide" evidence="1">
    <location>
        <begin position="1"/>
        <end position="20"/>
    </location>
</feature>
<organism evidence="3 4">
    <name type="scientific">Hermetia illucens</name>
    <name type="common">Black soldier fly</name>
    <dbReference type="NCBI Taxonomy" id="343691"/>
    <lineage>
        <taxon>Eukaryota</taxon>
        <taxon>Metazoa</taxon>
        <taxon>Ecdysozoa</taxon>
        <taxon>Arthropoda</taxon>
        <taxon>Hexapoda</taxon>
        <taxon>Insecta</taxon>
        <taxon>Pterygota</taxon>
        <taxon>Neoptera</taxon>
        <taxon>Endopterygota</taxon>
        <taxon>Diptera</taxon>
        <taxon>Brachycera</taxon>
        <taxon>Stratiomyomorpha</taxon>
        <taxon>Stratiomyidae</taxon>
        <taxon>Hermetiinae</taxon>
        <taxon>Hermetia</taxon>
    </lineage>
</organism>
<protein>
    <recommendedName>
        <fullName evidence="2">CCC domain-containing protein</fullName>
    </recommendedName>
</protein>
<keyword evidence="1" id="KW-0732">Signal</keyword>
<dbReference type="Proteomes" id="UP000594454">
    <property type="component" value="Chromosome 3"/>
</dbReference>
<evidence type="ECO:0000256" key="1">
    <source>
        <dbReference type="SAM" id="SignalP"/>
    </source>
</evidence>
<dbReference type="InParanoid" id="A0A7R8UR53"/>
<proteinExistence type="predicted"/>
<evidence type="ECO:0000313" key="4">
    <source>
        <dbReference type="Proteomes" id="UP000594454"/>
    </source>
</evidence>
<accession>A0A7R8UR53</accession>
<name>A0A7R8UR53_HERIL</name>
<sequence>MTRILFVALVVLSVFSQVPATSSKLGRVGKQLELLRQYDDPCPLCDASVYSYCSYKMAHDACCCTGQYGLAVPPQCNYRDCRLLYAKSCFEHQLITKCCCERP</sequence>
<keyword evidence="4" id="KW-1185">Reference proteome</keyword>
<reference evidence="3 4" key="1">
    <citation type="submission" date="2020-11" db="EMBL/GenBank/DDBJ databases">
        <authorList>
            <person name="Wallbank WR R."/>
            <person name="Pardo Diaz C."/>
            <person name="Kozak K."/>
            <person name="Martin S."/>
            <person name="Jiggins C."/>
            <person name="Moest M."/>
            <person name="Warren A I."/>
            <person name="Generalovic N T."/>
            <person name="Byers J.R.P. K."/>
            <person name="Montejo-Kovacevich G."/>
            <person name="Yen C E."/>
        </authorList>
    </citation>
    <scope>NUCLEOTIDE SEQUENCE [LARGE SCALE GENOMIC DNA]</scope>
</reference>
<feature type="chain" id="PRO_5031443191" description="CCC domain-containing protein" evidence="1">
    <location>
        <begin position="21"/>
        <end position="103"/>
    </location>
</feature>
<gene>
    <name evidence="3" type="ORF">HERILL_LOCUS8074</name>
</gene>